<gene>
    <name evidence="1" type="ORF">J2Z66_001807</name>
</gene>
<dbReference type="InterPro" id="IPR038559">
    <property type="entry name" value="XkdN-like_sf"/>
</dbReference>
<evidence type="ECO:0000313" key="2">
    <source>
        <dbReference type="Proteomes" id="UP001519287"/>
    </source>
</evidence>
<dbReference type="RefSeq" id="WP_209970998.1">
    <property type="nucleotide sequence ID" value="NZ_JAGGLB010000004.1"/>
</dbReference>
<dbReference type="Gene3D" id="3.30.2220.30">
    <property type="match status" value="1"/>
</dbReference>
<dbReference type="Pfam" id="PF08890">
    <property type="entry name" value="Phage_TAC_5"/>
    <property type="match status" value="1"/>
</dbReference>
<evidence type="ECO:0000313" key="1">
    <source>
        <dbReference type="EMBL" id="MBP1990209.1"/>
    </source>
</evidence>
<accession>A0ABS4IUF8</accession>
<keyword evidence="2" id="KW-1185">Reference proteome</keyword>
<proteinExistence type="predicted"/>
<evidence type="ECO:0008006" key="3">
    <source>
        <dbReference type="Google" id="ProtNLM"/>
    </source>
</evidence>
<dbReference type="Proteomes" id="UP001519287">
    <property type="component" value="Unassembled WGS sequence"/>
</dbReference>
<protein>
    <recommendedName>
        <fullName evidence="3">Phage portal protein</fullName>
    </recommendedName>
</protein>
<sequence>MSDLQAFYAQNVELDMTEDIIISERFKGKEGKPLAWKLRSMNEAENEECRKAATKRIKGKNGQQIPETSAEEYMAKLAVASVVYPNLKDAELQKSYGVLGAESLLRKMLLPGEYSTLVQKVQELNGFDREMNELVEEAKN</sequence>
<reference evidence="1 2" key="1">
    <citation type="submission" date="2021-03" db="EMBL/GenBank/DDBJ databases">
        <title>Genomic Encyclopedia of Type Strains, Phase IV (KMG-IV): sequencing the most valuable type-strain genomes for metagenomic binning, comparative biology and taxonomic classification.</title>
        <authorList>
            <person name="Goeker M."/>
        </authorList>
    </citation>
    <scope>NUCLEOTIDE SEQUENCE [LARGE SCALE GENOMIC DNA]</scope>
    <source>
        <strain evidence="1 2">DSM 26048</strain>
    </source>
</reference>
<organism evidence="1 2">
    <name type="scientific">Paenibacillus eucommiae</name>
    <dbReference type="NCBI Taxonomy" id="1355755"/>
    <lineage>
        <taxon>Bacteria</taxon>
        <taxon>Bacillati</taxon>
        <taxon>Bacillota</taxon>
        <taxon>Bacilli</taxon>
        <taxon>Bacillales</taxon>
        <taxon>Paenibacillaceae</taxon>
        <taxon>Paenibacillus</taxon>
    </lineage>
</organism>
<dbReference type="InterPro" id="IPR014986">
    <property type="entry name" value="XkdN-like"/>
</dbReference>
<dbReference type="EMBL" id="JAGGLB010000004">
    <property type="protein sequence ID" value="MBP1990209.1"/>
    <property type="molecule type" value="Genomic_DNA"/>
</dbReference>
<name>A0ABS4IUF8_9BACL</name>
<comment type="caution">
    <text evidence="1">The sequence shown here is derived from an EMBL/GenBank/DDBJ whole genome shotgun (WGS) entry which is preliminary data.</text>
</comment>